<protein>
    <submittedName>
        <fullName evidence="1">Uncharacterized protein</fullName>
    </submittedName>
</protein>
<dbReference type="AlphaFoldDB" id="I0LB13"/>
<proteinExistence type="predicted"/>
<dbReference type="Proteomes" id="UP000003448">
    <property type="component" value="Unassembled WGS sequence"/>
</dbReference>
<dbReference type="STRING" id="1150864.MILUP08_45904"/>
<comment type="caution">
    <text evidence="1">The sequence shown here is derived from an EMBL/GenBank/DDBJ whole genome shotgun (WGS) entry which is preliminary data.</text>
</comment>
<evidence type="ECO:0000313" key="1">
    <source>
        <dbReference type="EMBL" id="CCH21010.1"/>
    </source>
</evidence>
<reference evidence="2" key="1">
    <citation type="journal article" date="2012" name="J. Bacteriol.">
        <title>Genome Sequence of Micromonospora lupini Lupac 08, Isolated from Root Nodules of Lupinus angustifolius.</title>
        <authorList>
            <person name="Alonso-Vega P."/>
            <person name="Normand P."/>
            <person name="Bacigalupe R."/>
            <person name="Pujic P."/>
            <person name="Lajus A."/>
            <person name="Vallenet D."/>
            <person name="Carro L."/>
            <person name="Coll P."/>
            <person name="Trujillo M.E."/>
        </authorList>
    </citation>
    <scope>NUCLEOTIDE SEQUENCE [LARGE SCALE GENOMIC DNA]</scope>
    <source>
        <strain evidence="2">Lupac 08</strain>
    </source>
</reference>
<gene>
    <name evidence="1" type="ORF">MILUP08_45904</name>
</gene>
<accession>I0LB13</accession>
<name>I0LB13_9ACTN</name>
<organism evidence="1 2">
    <name type="scientific">Micromonospora lupini str. Lupac 08</name>
    <dbReference type="NCBI Taxonomy" id="1150864"/>
    <lineage>
        <taxon>Bacteria</taxon>
        <taxon>Bacillati</taxon>
        <taxon>Actinomycetota</taxon>
        <taxon>Actinomycetes</taxon>
        <taxon>Micromonosporales</taxon>
        <taxon>Micromonosporaceae</taxon>
        <taxon>Micromonospora</taxon>
    </lineage>
</organism>
<dbReference type="EMBL" id="CAIE01000039">
    <property type="protein sequence ID" value="CCH21010.1"/>
    <property type="molecule type" value="Genomic_DNA"/>
</dbReference>
<sequence>MPFGPRTSGAALVALLDGRADGEGGVDDGDGVDGLGVSVVAAAVVGAGEPAGAALPLWCAGDEHAATSRRQVRVPTMDVARIMSSWLTALVGCRRVRCTRAEVCSLWKVVHPSQGHGMG</sequence>
<evidence type="ECO:0000313" key="2">
    <source>
        <dbReference type="Proteomes" id="UP000003448"/>
    </source>
</evidence>
<keyword evidence="2" id="KW-1185">Reference proteome</keyword>